<dbReference type="AlphaFoldDB" id="A0A833L3K4"/>
<feature type="chain" id="PRO_5032305874" evidence="1">
    <location>
        <begin position="20"/>
        <end position="130"/>
    </location>
</feature>
<keyword evidence="1" id="KW-0732">Signal</keyword>
<dbReference type="EMBL" id="WPAF01000011">
    <property type="protein sequence ID" value="KAF0134168.1"/>
    <property type="molecule type" value="Genomic_DNA"/>
</dbReference>
<name>A0A833L3K4_UNCSA</name>
<sequence length="130" mass="14975">MKKFLLVLIILLFSSMSHAEYRIYAKKGGFFGLLGQSFILLNLKTGQTWELVNSRWDPLPIIEEIQINEIPSIEVVKEIKNDSTVESQAVKAEKPIIRKHKIKVLRKKPIEKKQDINTDEEDEGEVPSGW</sequence>
<dbReference type="Proteomes" id="UP000488506">
    <property type="component" value="Unassembled WGS sequence"/>
</dbReference>
<evidence type="ECO:0000256" key="1">
    <source>
        <dbReference type="SAM" id="SignalP"/>
    </source>
</evidence>
<gene>
    <name evidence="2" type="ORF">FD145_811</name>
</gene>
<evidence type="ECO:0000313" key="3">
    <source>
        <dbReference type="Proteomes" id="UP000488506"/>
    </source>
</evidence>
<organism evidence="2 3">
    <name type="scientific">Candidatus Saganbacteria bacterium</name>
    <dbReference type="NCBI Taxonomy" id="2575572"/>
    <lineage>
        <taxon>Bacteria</taxon>
        <taxon>Bacillati</taxon>
        <taxon>Saganbacteria</taxon>
    </lineage>
</organism>
<protein>
    <submittedName>
        <fullName evidence="2">Uncharacterized protein</fullName>
    </submittedName>
</protein>
<reference evidence="2 3" key="1">
    <citation type="submission" date="2019-12" db="EMBL/GenBank/DDBJ databases">
        <authorList>
            <person name="Wolfe R."/>
            <person name="Danczak R."/>
            <person name="Wilkins M."/>
        </authorList>
    </citation>
    <scope>NUCLEOTIDE SEQUENCE [LARGE SCALE GENOMIC DNA]</scope>
    <source>
        <strain evidence="2">X2_MaxBin.013</strain>
    </source>
</reference>
<proteinExistence type="predicted"/>
<feature type="signal peptide" evidence="1">
    <location>
        <begin position="1"/>
        <end position="19"/>
    </location>
</feature>
<accession>A0A833L3K4</accession>
<evidence type="ECO:0000313" key="2">
    <source>
        <dbReference type="EMBL" id="KAF0134168.1"/>
    </source>
</evidence>
<comment type="caution">
    <text evidence="2">The sequence shown here is derived from an EMBL/GenBank/DDBJ whole genome shotgun (WGS) entry which is preliminary data.</text>
</comment>